<keyword evidence="1" id="KW-0521">NADP</keyword>
<dbReference type="InterPro" id="IPR013154">
    <property type="entry name" value="ADH-like_N"/>
</dbReference>
<comment type="caution">
    <text evidence="6">The sequence shown here is derived from an EMBL/GenBank/DDBJ whole genome shotgun (WGS) entry which is preliminary data.</text>
</comment>
<evidence type="ECO:0000259" key="4">
    <source>
        <dbReference type="Pfam" id="PF00107"/>
    </source>
</evidence>
<name>A0A8S1NVL9_9CILI</name>
<feature type="region of interest" description="Disordered" evidence="3">
    <location>
        <begin position="343"/>
        <end position="467"/>
    </location>
</feature>
<dbReference type="GO" id="GO:0070402">
    <property type="term" value="F:NADPH binding"/>
    <property type="evidence" value="ECO:0007669"/>
    <property type="project" value="TreeGrafter"/>
</dbReference>
<feature type="domain" description="Alcohol dehydrogenase-like C-terminal" evidence="4">
    <location>
        <begin position="158"/>
        <end position="276"/>
    </location>
</feature>
<proteinExistence type="predicted"/>
<evidence type="ECO:0008006" key="8">
    <source>
        <dbReference type="Google" id="ProtNLM"/>
    </source>
</evidence>
<feature type="compositionally biased region" description="Basic and acidic residues" evidence="3">
    <location>
        <begin position="420"/>
        <end position="442"/>
    </location>
</feature>
<evidence type="ECO:0000256" key="1">
    <source>
        <dbReference type="ARBA" id="ARBA00022857"/>
    </source>
</evidence>
<keyword evidence="7" id="KW-1185">Reference proteome</keyword>
<feature type="domain" description="Alcohol dehydrogenase-like N-terminal" evidence="5">
    <location>
        <begin position="31"/>
        <end position="115"/>
    </location>
</feature>
<dbReference type="AlphaFoldDB" id="A0A8S1NVL9"/>
<dbReference type="InterPro" id="IPR013149">
    <property type="entry name" value="ADH-like_C"/>
</dbReference>
<evidence type="ECO:0000313" key="6">
    <source>
        <dbReference type="EMBL" id="CAD8094251.1"/>
    </source>
</evidence>
<keyword evidence="2" id="KW-0560">Oxidoreductase</keyword>
<gene>
    <name evidence="6" type="ORF">PSON_ATCC_30995.1.T0620091</name>
</gene>
<sequence>MSSANTMSCLWKESKEAKPYVMSIPIPTVEEGQLLIRMDYAPINPSDIKFLLGQSSSNKQFPCVPGFEGSGTVVLTGGGMASWGMAGKRVAFYTNHEYGTYGEYCITDTNLCIELDNDIQSNEAACSFINPLSAIGMLDICKKNNVKAVINNPGASQLGKMMNRLFKERNIKVINIVRREEQVYELKYECGAELIINQNDPDFLKQLKIMCEATQASIYFDAVGGQQSGNILNIMPKGSILMMYGTLDSWQIGGIQANDLLRDKKSIQGFFLNVWLKEQNKLELIMILKKLKNLIKSTLKTKIAKEFPLDQFQQAVDYYKTHMTEGKTLICLKKTIQSKEEKQTQKQIQSSNGQQQQQQQQQSTEQQQQSNEQQQQSNEQQQQLNEQKQQLNEQQQQQNEQQYQQQNEQQKQQNEQENLEVQRLEQNEEQHQEEQQQQKSNEDQVFQEDDEDSNSGFGEGLNDQLSD</sequence>
<evidence type="ECO:0000313" key="7">
    <source>
        <dbReference type="Proteomes" id="UP000692954"/>
    </source>
</evidence>
<feature type="compositionally biased region" description="Low complexity" evidence="3">
    <location>
        <begin position="345"/>
        <end position="419"/>
    </location>
</feature>
<dbReference type="PANTHER" id="PTHR48106:SF18">
    <property type="entry name" value="QUINONE OXIDOREDUCTASE PIG3"/>
    <property type="match status" value="1"/>
</dbReference>
<dbReference type="CDD" id="cd08291">
    <property type="entry name" value="ETR_like_1"/>
    <property type="match status" value="1"/>
</dbReference>
<evidence type="ECO:0000259" key="5">
    <source>
        <dbReference type="Pfam" id="PF08240"/>
    </source>
</evidence>
<dbReference type="GO" id="GO:0016651">
    <property type="term" value="F:oxidoreductase activity, acting on NAD(P)H"/>
    <property type="evidence" value="ECO:0007669"/>
    <property type="project" value="TreeGrafter"/>
</dbReference>
<accession>A0A8S1NVL9</accession>
<dbReference type="PANTHER" id="PTHR48106">
    <property type="entry name" value="QUINONE OXIDOREDUCTASE PIG3-RELATED"/>
    <property type="match status" value="1"/>
</dbReference>
<reference evidence="6" key="1">
    <citation type="submission" date="2021-01" db="EMBL/GenBank/DDBJ databases">
        <authorList>
            <consortium name="Genoscope - CEA"/>
            <person name="William W."/>
        </authorList>
    </citation>
    <scope>NUCLEOTIDE SEQUENCE</scope>
</reference>
<dbReference type="Pfam" id="PF00107">
    <property type="entry name" value="ADH_zinc_N"/>
    <property type="match status" value="1"/>
</dbReference>
<organism evidence="6 7">
    <name type="scientific">Paramecium sonneborni</name>
    <dbReference type="NCBI Taxonomy" id="65129"/>
    <lineage>
        <taxon>Eukaryota</taxon>
        <taxon>Sar</taxon>
        <taxon>Alveolata</taxon>
        <taxon>Ciliophora</taxon>
        <taxon>Intramacronucleata</taxon>
        <taxon>Oligohymenophorea</taxon>
        <taxon>Peniculida</taxon>
        <taxon>Parameciidae</taxon>
        <taxon>Paramecium</taxon>
    </lineage>
</organism>
<dbReference type="Pfam" id="PF08240">
    <property type="entry name" value="ADH_N"/>
    <property type="match status" value="1"/>
</dbReference>
<dbReference type="EMBL" id="CAJJDN010000062">
    <property type="protein sequence ID" value="CAD8094251.1"/>
    <property type="molecule type" value="Genomic_DNA"/>
</dbReference>
<evidence type="ECO:0000256" key="3">
    <source>
        <dbReference type="SAM" id="MobiDB-lite"/>
    </source>
</evidence>
<dbReference type="Proteomes" id="UP000692954">
    <property type="component" value="Unassembled WGS sequence"/>
</dbReference>
<evidence type="ECO:0000256" key="2">
    <source>
        <dbReference type="ARBA" id="ARBA00023002"/>
    </source>
</evidence>
<protein>
    <recommendedName>
        <fullName evidence="8">Enoyl reductase (ER) domain-containing protein</fullName>
    </recommendedName>
</protein>
<dbReference type="OrthoDB" id="415383at2759"/>